<evidence type="ECO:0000313" key="4">
    <source>
        <dbReference type="EMBL" id="MDC0828129.1"/>
    </source>
</evidence>
<evidence type="ECO:0000256" key="2">
    <source>
        <dbReference type="ARBA" id="ARBA00022679"/>
    </source>
</evidence>
<reference evidence="5" key="2">
    <citation type="journal article" date="2018" name="BMC Genomics">
        <title>Whole genome sequencing and function prediction of 133 gut anaerobes isolated from chicken caecum in pure cultures.</title>
        <authorList>
            <person name="Medvecky M."/>
            <person name="Cejkova D."/>
            <person name="Polansky O."/>
            <person name="Karasova D."/>
            <person name="Kubasova T."/>
            <person name="Cizek A."/>
            <person name="Rychlik I."/>
        </authorList>
    </citation>
    <scope>NUCLEOTIDE SEQUENCE</scope>
    <source>
        <strain evidence="5">An178</strain>
    </source>
</reference>
<reference evidence="4" key="3">
    <citation type="submission" date="2023-01" db="EMBL/GenBank/DDBJ databases">
        <title>Human gut microbiome strain richness.</title>
        <authorList>
            <person name="Chen-Liaw A."/>
        </authorList>
    </citation>
    <scope>NUCLEOTIDE SEQUENCE</scope>
    <source>
        <strain evidence="4">D55st1_G4_D55t1_190419</strain>
    </source>
</reference>
<name>A0A1Y4M5L9_9FIRM</name>
<dbReference type="InterPro" id="IPR029063">
    <property type="entry name" value="SAM-dependent_MTases_sf"/>
</dbReference>
<gene>
    <name evidence="5" type="ORF">B5F14_00990</name>
    <name evidence="4" type="ORF">POG00_05325</name>
</gene>
<accession>A0A1Y4M5L9</accession>
<dbReference type="PANTHER" id="PTHR47816">
    <property type="entry name" value="RIBOSOMAL RNA SMALL SUBUNIT METHYLTRANSFERASE C"/>
    <property type="match status" value="1"/>
</dbReference>
<keyword evidence="1 5" id="KW-0489">Methyltransferase</keyword>
<dbReference type="InterPro" id="IPR007848">
    <property type="entry name" value="Small_mtfrase_dom"/>
</dbReference>
<dbReference type="SUPFAM" id="SSF53335">
    <property type="entry name" value="S-adenosyl-L-methionine-dependent methyltransferases"/>
    <property type="match status" value="1"/>
</dbReference>
<organism evidence="5 6">
    <name type="scientific">Faecalitalea cylindroides</name>
    <dbReference type="NCBI Taxonomy" id="39483"/>
    <lineage>
        <taxon>Bacteria</taxon>
        <taxon>Bacillati</taxon>
        <taxon>Bacillota</taxon>
        <taxon>Erysipelotrichia</taxon>
        <taxon>Erysipelotrichales</taxon>
        <taxon>Erysipelotrichaceae</taxon>
        <taxon>Faecalitalea</taxon>
    </lineage>
</organism>
<dbReference type="Pfam" id="PF05175">
    <property type="entry name" value="MTS"/>
    <property type="match status" value="1"/>
</dbReference>
<evidence type="ECO:0000313" key="6">
    <source>
        <dbReference type="Proteomes" id="UP000195447"/>
    </source>
</evidence>
<proteinExistence type="predicted"/>
<protein>
    <submittedName>
        <fullName evidence="4 5">Methyltransferase</fullName>
    </submittedName>
</protein>
<feature type="domain" description="Methyltransferase small" evidence="3">
    <location>
        <begin position="27"/>
        <end position="191"/>
    </location>
</feature>
<dbReference type="EMBL" id="JAQNCK010000011">
    <property type="protein sequence ID" value="MDC0828129.1"/>
    <property type="molecule type" value="Genomic_DNA"/>
</dbReference>
<reference evidence="6" key="1">
    <citation type="submission" date="2017-04" db="EMBL/GenBank/DDBJ databases">
        <title>Function of individual gut microbiota members based on whole genome sequencing of pure cultures obtained from chicken caecum.</title>
        <authorList>
            <person name="Medvecky M."/>
            <person name="Cejkova D."/>
            <person name="Polansky O."/>
            <person name="Karasova D."/>
            <person name="Kubasova T."/>
            <person name="Cizek A."/>
            <person name="Rychlik I."/>
        </authorList>
    </citation>
    <scope>NUCLEOTIDE SEQUENCE [LARGE SCALE GENOMIC DNA]</scope>
    <source>
        <strain evidence="6">An178</strain>
    </source>
</reference>
<dbReference type="InterPro" id="IPR046977">
    <property type="entry name" value="RsmC/RlmG"/>
</dbReference>
<evidence type="ECO:0000313" key="5">
    <source>
        <dbReference type="EMBL" id="OUP61992.1"/>
    </source>
</evidence>
<dbReference type="Gene3D" id="3.40.50.150">
    <property type="entry name" value="Vaccinia Virus protein VP39"/>
    <property type="match status" value="1"/>
</dbReference>
<dbReference type="Proteomes" id="UP000195447">
    <property type="component" value="Unassembled WGS sequence"/>
</dbReference>
<keyword evidence="6" id="KW-1185">Reference proteome</keyword>
<dbReference type="GO" id="GO:0032259">
    <property type="term" value="P:methylation"/>
    <property type="evidence" value="ECO:0007669"/>
    <property type="project" value="UniProtKB-KW"/>
</dbReference>
<dbReference type="PANTHER" id="PTHR47816:SF4">
    <property type="entry name" value="RIBOSOMAL RNA SMALL SUBUNIT METHYLTRANSFERASE C"/>
    <property type="match status" value="1"/>
</dbReference>
<dbReference type="Proteomes" id="UP001220658">
    <property type="component" value="Unassembled WGS sequence"/>
</dbReference>
<dbReference type="GO" id="GO:0008757">
    <property type="term" value="F:S-adenosylmethionine-dependent methyltransferase activity"/>
    <property type="evidence" value="ECO:0007669"/>
    <property type="project" value="InterPro"/>
</dbReference>
<dbReference type="AlphaFoldDB" id="A0A1Y4M5L9"/>
<dbReference type="EMBL" id="NFKM01000001">
    <property type="protein sequence ID" value="OUP61992.1"/>
    <property type="molecule type" value="Genomic_DNA"/>
</dbReference>
<keyword evidence="2 5" id="KW-0808">Transferase</keyword>
<dbReference type="GeneID" id="79877383"/>
<evidence type="ECO:0000259" key="3">
    <source>
        <dbReference type="Pfam" id="PF05175"/>
    </source>
</evidence>
<dbReference type="RefSeq" id="WP_035400269.1">
    <property type="nucleotide sequence ID" value="NZ_CABKSV010000015.1"/>
</dbReference>
<sequence>MSHYFINDEKVKDQPFTFSFQIKEKKFEFESNQGVFSKDKLDEGTKILLNTVLEYESNPETVLDLGCGIGVIGIVLSSFWKTNMTMIDINARACELAKKNLERHSIQATLKNDDGIKEGNFECILLNPPIRTGKKVIYSLFDQCLEHLNEDGRLWIVMRKQHGAQSAVNYFEEKQANVERVARDKGYWIMKITKTR</sequence>
<dbReference type="CDD" id="cd02440">
    <property type="entry name" value="AdoMet_MTases"/>
    <property type="match status" value="1"/>
</dbReference>
<comment type="caution">
    <text evidence="5">The sequence shown here is derived from an EMBL/GenBank/DDBJ whole genome shotgun (WGS) entry which is preliminary data.</text>
</comment>
<evidence type="ECO:0000256" key="1">
    <source>
        <dbReference type="ARBA" id="ARBA00022603"/>
    </source>
</evidence>